<accession>A0ABQ6JH02</accession>
<protein>
    <recommendedName>
        <fullName evidence="4">N-acetyltransferase domain-containing protein</fullName>
    </recommendedName>
</protein>
<keyword evidence="2" id="KW-0012">Acyltransferase</keyword>
<keyword evidence="6" id="KW-1185">Reference proteome</keyword>
<comment type="caution">
    <text evidence="5">The sequence shown here is derived from an EMBL/GenBank/DDBJ whole genome shotgun (WGS) entry which is preliminary data.</text>
</comment>
<dbReference type="InterPro" id="IPR056935">
    <property type="entry name" value="Rv0428c-like_C"/>
</dbReference>
<evidence type="ECO:0000259" key="4">
    <source>
        <dbReference type="PROSITE" id="PS51186"/>
    </source>
</evidence>
<keyword evidence="1" id="KW-0808">Transferase</keyword>
<dbReference type="Gene3D" id="3.40.630.30">
    <property type="match status" value="1"/>
</dbReference>
<dbReference type="Pfam" id="PF24553">
    <property type="entry name" value="Rv0428c_C"/>
    <property type="match status" value="1"/>
</dbReference>
<evidence type="ECO:0000313" key="6">
    <source>
        <dbReference type="Proteomes" id="UP001157017"/>
    </source>
</evidence>
<proteinExistence type="predicted"/>
<evidence type="ECO:0000313" key="5">
    <source>
        <dbReference type="EMBL" id="GMA86046.1"/>
    </source>
</evidence>
<feature type="compositionally biased region" description="Low complexity" evidence="3">
    <location>
        <begin position="17"/>
        <end position="26"/>
    </location>
</feature>
<feature type="domain" description="N-acetyltransferase" evidence="4">
    <location>
        <begin position="209"/>
        <end position="337"/>
    </location>
</feature>
<feature type="compositionally biased region" description="Low complexity" evidence="3">
    <location>
        <begin position="49"/>
        <end position="65"/>
    </location>
</feature>
<evidence type="ECO:0000256" key="1">
    <source>
        <dbReference type="ARBA" id="ARBA00022679"/>
    </source>
</evidence>
<dbReference type="PANTHER" id="PTHR43420">
    <property type="entry name" value="ACETYLTRANSFERASE"/>
    <property type="match status" value="1"/>
</dbReference>
<dbReference type="EMBL" id="BSUZ01000001">
    <property type="protein sequence ID" value="GMA86046.1"/>
    <property type="molecule type" value="Genomic_DNA"/>
</dbReference>
<dbReference type="PROSITE" id="PS51186">
    <property type="entry name" value="GNAT"/>
    <property type="match status" value="1"/>
</dbReference>
<gene>
    <name evidence="5" type="ORF">GCM10025868_12960</name>
</gene>
<dbReference type="InterPro" id="IPR016181">
    <property type="entry name" value="Acyl_CoA_acyltransferase"/>
</dbReference>
<dbReference type="Proteomes" id="UP001157017">
    <property type="component" value="Unassembled WGS sequence"/>
</dbReference>
<feature type="region of interest" description="Disordered" evidence="3">
    <location>
        <begin position="14"/>
        <end position="65"/>
    </location>
</feature>
<name>A0ABQ6JH02_9ACTN</name>
<evidence type="ECO:0000256" key="3">
    <source>
        <dbReference type="SAM" id="MobiDB-lite"/>
    </source>
</evidence>
<evidence type="ECO:0000256" key="2">
    <source>
        <dbReference type="ARBA" id="ARBA00023315"/>
    </source>
</evidence>
<organism evidence="5 6">
    <name type="scientific">Angustibacter aerolatus</name>
    <dbReference type="NCBI Taxonomy" id="1162965"/>
    <lineage>
        <taxon>Bacteria</taxon>
        <taxon>Bacillati</taxon>
        <taxon>Actinomycetota</taxon>
        <taxon>Actinomycetes</taxon>
        <taxon>Kineosporiales</taxon>
        <taxon>Kineosporiaceae</taxon>
    </lineage>
</organism>
<dbReference type="InterPro" id="IPR000182">
    <property type="entry name" value="GNAT_dom"/>
</dbReference>
<dbReference type="SUPFAM" id="SSF55729">
    <property type="entry name" value="Acyl-CoA N-acyltransferases (Nat)"/>
    <property type="match status" value="1"/>
</dbReference>
<dbReference type="PANTHER" id="PTHR43420:SF12">
    <property type="entry name" value="N-ACETYLTRANSFERASE DOMAIN-CONTAINING PROTEIN"/>
    <property type="match status" value="1"/>
</dbReference>
<sequence length="337" mass="35372">MGRRVVLRRRLPGGRVGDLLGEPAGVGPRGAGPGAHPRGRGERAGARGAGRQAGAAAPARRGQPHRALGIDDLEDVAADGWRPLEQALLGDRWRLRAADGFTARANSVLALGDLGGAPDPTDPTGAFEPGGGLVPRARAATAVRGVVAARRRGRPVTGRRGAPHPLDLLLRERGYRLDTPTLVLTAALREVAAATVPPGSSGLPAGWSLVGLDAPDDAWLGVYRYRGEPLPGVAERLLRSAPAQVLAAVRDEAGRTVAVARGASSRGWTGVTATEVVPEHRRRGLAGRLLGAIAEWGLTRGDRSGYLQVAETNAPARRLYDRVGFVPHHGYQYRVLV</sequence>
<reference evidence="6" key="1">
    <citation type="journal article" date="2019" name="Int. J. Syst. Evol. Microbiol.">
        <title>The Global Catalogue of Microorganisms (GCM) 10K type strain sequencing project: providing services to taxonomists for standard genome sequencing and annotation.</title>
        <authorList>
            <consortium name="The Broad Institute Genomics Platform"/>
            <consortium name="The Broad Institute Genome Sequencing Center for Infectious Disease"/>
            <person name="Wu L."/>
            <person name="Ma J."/>
        </authorList>
    </citation>
    <scope>NUCLEOTIDE SEQUENCE [LARGE SCALE GENOMIC DNA]</scope>
    <source>
        <strain evidence="6">NBRC 108730</strain>
    </source>
</reference>
<dbReference type="InterPro" id="IPR050680">
    <property type="entry name" value="YpeA/RimI_acetyltransf"/>
</dbReference>